<dbReference type="EMBL" id="CAFBMD010000005">
    <property type="protein sequence ID" value="CAB4888892.1"/>
    <property type="molecule type" value="Genomic_DNA"/>
</dbReference>
<dbReference type="AlphaFoldDB" id="A0A6J6P0Z6"/>
<dbReference type="Pfam" id="PF00378">
    <property type="entry name" value="ECH_1"/>
    <property type="match status" value="1"/>
</dbReference>
<proteinExistence type="predicted"/>
<dbReference type="GO" id="GO:0006635">
    <property type="term" value="P:fatty acid beta-oxidation"/>
    <property type="evidence" value="ECO:0007669"/>
    <property type="project" value="TreeGrafter"/>
</dbReference>
<dbReference type="EMBL" id="CAEZXW010000004">
    <property type="protein sequence ID" value="CAB4692307.1"/>
    <property type="molecule type" value="Genomic_DNA"/>
</dbReference>
<sequence>MSDLELVISDGIARLIINRPSRKNALSSEMWAEIPRLLKEASGVRALAVQSATAGVFSAGADINEYRENAGNSEWGFESQARIGRAFSALRAFEAPTFALVDGPCFGGGAGIASACDFRIATESATFAITPTKLGMLYPYEEMVHLVDLVGVTVAKRILYSGATFTASWALRVGFVDDVVADADLYKSFDARIADLAVVSAAAVRNTKKMFARITSGVRVEDEIARLAIVEALESADHLEGLNAFLERRQAKFSD</sequence>
<dbReference type="PANTHER" id="PTHR11941">
    <property type="entry name" value="ENOYL-COA HYDRATASE-RELATED"/>
    <property type="match status" value="1"/>
</dbReference>
<accession>A0A6J6P0Z6</accession>
<dbReference type="Gene3D" id="1.10.12.10">
    <property type="entry name" value="Lyase 2-enoyl-coa Hydratase, Chain A, domain 2"/>
    <property type="match status" value="1"/>
</dbReference>
<keyword evidence="1" id="KW-0456">Lyase</keyword>
<dbReference type="InterPro" id="IPR014748">
    <property type="entry name" value="Enoyl-CoA_hydra_C"/>
</dbReference>
<dbReference type="InterPro" id="IPR029045">
    <property type="entry name" value="ClpP/crotonase-like_dom_sf"/>
</dbReference>
<dbReference type="GO" id="GO:0016829">
    <property type="term" value="F:lyase activity"/>
    <property type="evidence" value="ECO:0007669"/>
    <property type="project" value="UniProtKB-KW"/>
</dbReference>
<evidence type="ECO:0000313" key="3">
    <source>
        <dbReference type="EMBL" id="CAB4765700.1"/>
    </source>
</evidence>
<gene>
    <name evidence="2" type="ORF">UFOPK2593_00131</name>
    <name evidence="3" type="ORF">UFOPK2894_00233</name>
    <name evidence="4" type="ORF">UFOPK3492_00170</name>
    <name evidence="5" type="ORF">UFOPK4234_00730</name>
    <name evidence="6" type="ORF">UFOPK4295_00202</name>
</gene>
<reference evidence="2" key="1">
    <citation type="submission" date="2020-05" db="EMBL/GenBank/DDBJ databases">
        <authorList>
            <person name="Chiriac C."/>
            <person name="Salcher M."/>
            <person name="Ghai R."/>
            <person name="Kavagutti S V."/>
        </authorList>
    </citation>
    <scope>NUCLEOTIDE SEQUENCE</scope>
</reference>
<evidence type="ECO:0000313" key="4">
    <source>
        <dbReference type="EMBL" id="CAB4888892.1"/>
    </source>
</evidence>
<name>A0A6J6P0Z6_9ZZZZ</name>
<dbReference type="EMBL" id="CAFBQA010000032">
    <property type="protein sequence ID" value="CAB5038054.1"/>
    <property type="molecule type" value="Genomic_DNA"/>
</dbReference>
<dbReference type="InterPro" id="IPR001753">
    <property type="entry name" value="Enoyl-CoA_hydra/iso"/>
</dbReference>
<protein>
    <submittedName>
        <fullName evidence="2">Unannotated protein</fullName>
    </submittedName>
</protein>
<dbReference type="Gene3D" id="3.90.226.10">
    <property type="entry name" value="2-enoyl-CoA Hydratase, Chain A, domain 1"/>
    <property type="match status" value="1"/>
</dbReference>
<dbReference type="SUPFAM" id="SSF52096">
    <property type="entry name" value="ClpP/crotonase"/>
    <property type="match status" value="1"/>
</dbReference>
<dbReference type="EMBL" id="CAEZZQ010000008">
    <property type="protein sequence ID" value="CAB4765700.1"/>
    <property type="molecule type" value="Genomic_DNA"/>
</dbReference>
<evidence type="ECO:0000256" key="1">
    <source>
        <dbReference type="ARBA" id="ARBA00023239"/>
    </source>
</evidence>
<dbReference type="EMBL" id="CAFBQF010000005">
    <property type="protein sequence ID" value="CAB5045007.1"/>
    <property type="molecule type" value="Genomic_DNA"/>
</dbReference>
<dbReference type="CDD" id="cd06558">
    <property type="entry name" value="crotonase-like"/>
    <property type="match status" value="1"/>
</dbReference>
<evidence type="ECO:0000313" key="5">
    <source>
        <dbReference type="EMBL" id="CAB5038054.1"/>
    </source>
</evidence>
<dbReference type="PANTHER" id="PTHR11941:SF127">
    <property type="entry name" value="ENOYL-COA HYDRATASE ECHA18 (ENOYL HYDRASE) (UNSATURATED ACYL-COA HYDRATASE) (CROTONASE)-RELATED"/>
    <property type="match status" value="1"/>
</dbReference>
<evidence type="ECO:0000313" key="2">
    <source>
        <dbReference type="EMBL" id="CAB4692307.1"/>
    </source>
</evidence>
<organism evidence="2">
    <name type="scientific">freshwater metagenome</name>
    <dbReference type="NCBI Taxonomy" id="449393"/>
    <lineage>
        <taxon>unclassified sequences</taxon>
        <taxon>metagenomes</taxon>
        <taxon>ecological metagenomes</taxon>
    </lineage>
</organism>
<evidence type="ECO:0000313" key="6">
    <source>
        <dbReference type="EMBL" id="CAB5045007.1"/>
    </source>
</evidence>